<dbReference type="Proteomes" id="UP000253529">
    <property type="component" value="Unassembled WGS sequence"/>
</dbReference>
<evidence type="ECO:0000313" key="3">
    <source>
        <dbReference type="EMBL" id="RBP04630.1"/>
    </source>
</evidence>
<dbReference type="EMBL" id="QNRK01000038">
    <property type="protein sequence ID" value="RBP04630.1"/>
    <property type="molecule type" value="Genomic_DNA"/>
</dbReference>
<feature type="transmembrane region" description="Helical" evidence="2">
    <location>
        <begin position="57"/>
        <end position="80"/>
    </location>
</feature>
<proteinExistence type="predicted"/>
<evidence type="ECO:0000256" key="2">
    <source>
        <dbReference type="SAM" id="Phobius"/>
    </source>
</evidence>
<name>A0A366ESG6_9HYPH</name>
<protein>
    <submittedName>
        <fullName evidence="3">Capsular polysaccharide transport system permease protein</fullName>
    </submittedName>
</protein>
<dbReference type="GO" id="GO:0004713">
    <property type="term" value="F:protein tyrosine kinase activity"/>
    <property type="evidence" value="ECO:0007669"/>
    <property type="project" value="TreeGrafter"/>
</dbReference>
<dbReference type="OrthoDB" id="7800844at2"/>
<feature type="transmembrane region" description="Helical" evidence="2">
    <location>
        <begin position="389"/>
        <end position="413"/>
    </location>
</feature>
<reference evidence="3 4" key="1">
    <citation type="submission" date="2018-06" db="EMBL/GenBank/DDBJ databases">
        <title>Genomic Encyclopedia of Type Strains, Phase IV (KMG-IV): sequencing the most valuable type-strain genomes for metagenomic binning, comparative biology and taxonomic classification.</title>
        <authorList>
            <person name="Goeker M."/>
        </authorList>
    </citation>
    <scope>NUCLEOTIDE SEQUENCE [LARGE SCALE GENOMIC DNA]</scope>
    <source>
        <strain evidence="3 4">DSM 24875</strain>
    </source>
</reference>
<dbReference type="PANTHER" id="PTHR32309:SF13">
    <property type="entry name" value="FERRIC ENTEROBACTIN TRANSPORT PROTEIN FEPE"/>
    <property type="match status" value="1"/>
</dbReference>
<dbReference type="AlphaFoldDB" id="A0A366ESG6"/>
<feature type="coiled-coil region" evidence="1">
    <location>
        <begin position="221"/>
        <end position="316"/>
    </location>
</feature>
<keyword evidence="2" id="KW-0472">Membrane</keyword>
<keyword evidence="2" id="KW-1133">Transmembrane helix</keyword>
<keyword evidence="4" id="KW-1185">Reference proteome</keyword>
<keyword evidence="1" id="KW-0175">Coiled coil</keyword>
<keyword evidence="2" id="KW-0812">Transmembrane</keyword>
<dbReference type="InterPro" id="IPR050445">
    <property type="entry name" value="Bact_polysacc_biosynth/exp"/>
</dbReference>
<gene>
    <name evidence="3" type="ORF">DFR50_13814</name>
</gene>
<dbReference type="RefSeq" id="WP_113892051.1">
    <property type="nucleotide sequence ID" value="NZ_QNRK01000038.1"/>
</dbReference>
<sequence>MPIDQDERTTAGALERARVMSQALADAARRARFSTRSRRALASGGFQARRGARAMRMFRIATFALVVLVPSIGAAAYYAFIASNQYVAEAQFTVMGGEVPAPDAIASMTGIPAAAIIQDTQIVTNFIESRAAVEKLEASVGLRQLYSGGDIDYLARFDPSKPVEKLVSYWRRMADASIIMPAGIVDLKVRAFTPEDARAIADSVLDLSEQLINDLNARMNADAVRDAEQELQRTAERLAAARAALEKARNDQGVIDAVKQADAINKLATDLRGQLARMQQEYDAQLHAVLSTAPQMRTLKARIEAGQAQIAELEARLTAADPAESSQTLSNSMTRFAQLDLEHQIAERLYSGAAASLELARLTGEHKLMYLNTFVRPVAPQEPRYPKRILYTAAVVVGSLAAWGALVGGVAVARNHMA</sequence>
<comment type="caution">
    <text evidence="3">The sequence shown here is derived from an EMBL/GenBank/DDBJ whole genome shotgun (WGS) entry which is preliminary data.</text>
</comment>
<dbReference type="PANTHER" id="PTHR32309">
    <property type="entry name" value="TYROSINE-PROTEIN KINASE"/>
    <property type="match status" value="1"/>
</dbReference>
<evidence type="ECO:0000313" key="4">
    <source>
        <dbReference type="Proteomes" id="UP000253529"/>
    </source>
</evidence>
<dbReference type="GO" id="GO:0005886">
    <property type="term" value="C:plasma membrane"/>
    <property type="evidence" value="ECO:0007669"/>
    <property type="project" value="TreeGrafter"/>
</dbReference>
<evidence type="ECO:0000256" key="1">
    <source>
        <dbReference type="SAM" id="Coils"/>
    </source>
</evidence>
<accession>A0A366ESG6</accession>
<organism evidence="3 4">
    <name type="scientific">Roseiarcus fermentans</name>
    <dbReference type="NCBI Taxonomy" id="1473586"/>
    <lineage>
        <taxon>Bacteria</taxon>
        <taxon>Pseudomonadati</taxon>
        <taxon>Pseudomonadota</taxon>
        <taxon>Alphaproteobacteria</taxon>
        <taxon>Hyphomicrobiales</taxon>
        <taxon>Roseiarcaceae</taxon>
        <taxon>Roseiarcus</taxon>
    </lineage>
</organism>